<dbReference type="PATRIC" id="fig|754477.3.peg.1286"/>
<accession>I1YHR2</accession>
<protein>
    <recommendedName>
        <fullName evidence="1">Protein SlyX homolog</fullName>
    </recommendedName>
</protein>
<dbReference type="InterPro" id="IPR007236">
    <property type="entry name" value="SlyX"/>
</dbReference>
<dbReference type="EMBL" id="CP003380">
    <property type="protein sequence ID" value="AFJ02455.1"/>
    <property type="molecule type" value="Genomic_DNA"/>
</dbReference>
<dbReference type="RefSeq" id="WP_014703875.1">
    <property type="nucleotide sequence ID" value="NC_017856.1"/>
</dbReference>
<dbReference type="STRING" id="754477.Q7C_1305"/>
<dbReference type="PANTHER" id="PTHR36508">
    <property type="entry name" value="PROTEIN SLYX"/>
    <property type="match status" value="1"/>
</dbReference>
<dbReference type="Proteomes" id="UP000009145">
    <property type="component" value="Chromosome"/>
</dbReference>
<feature type="coiled-coil region" evidence="2">
    <location>
        <begin position="19"/>
        <end position="53"/>
    </location>
</feature>
<organism evidence="3 4">
    <name type="scientific">Methylophaga frappieri (strain ATCC BAA-2434 / DSM 25690 / JAM7)</name>
    <dbReference type="NCBI Taxonomy" id="754477"/>
    <lineage>
        <taxon>Bacteria</taxon>
        <taxon>Pseudomonadati</taxon>
        <taxon>Pseudomonadota</taxon>
        <taxon>Gammaproteobacteria</taxon>
        <taxon>Thiotrichales</taxon>
        <taxon>Piscirickettsiaceae</taxon>
        <taxon>Methylophaga</taxon>
    </lineage>
</organism>
<sequence>MQDDIIELQTRLAFQDGIIDQLNQVVTRQQIQIDRLQRQLEKLSGQVENLHQAQLIRQADESPPPHY</sequence>
<dbReference type="PANTHER" id="PTHR36508:SF1">
    <property type="entry name" value="PROTEIN SLYX"/>
    <property type="match status" value="1"/>
</dbReference>
<evidence type="ECO:0000313" key="3">
    <source>
        <dbReference type="EMBL" id="AFJ02455.1"/>
    </source>
</evidence>
<keyword evidence="2" id="KW-0175">Coiled coil</keyword>
<comment type="similarity">
    <text evidence="1">Belongs to the SlyX family.</text>
</comment>
<evidence type="ECO:0000256" key="1">
    <source>
        <dbReference type="HAMAP-Rule" id="MF_00715"/>
    </source>
</evidence>
<keyword evidence="4" id="KW-1185">Reference proteome</keyword>
<evidence type="ECO:0000256" key="2">
    <source>
        <dbReference type="SAM" id="Coils"/>
    </source>
</evidence>
<dbReference type="HAMAP" id="MF_00715">
    <property type="entry name" value="SlyX"/>
    <property type="match status" value="1"/>
</dbReference>
<proteinExistence type="inferred from homology"/>
<dbReference type="Pfam" id="PF04102">
    <property type="entry name" value="SlyX"/>
    <property type="match status" value="1"/>
</dbReference>
<gene>
    <name evidence="1" type="primary">slyX</name>
    <name evidence="3" type="ordered locus">Q7C_1305</name>
</gene>
<name>I1YHR2_METFJ</name>
<dbReference type="HOGENOM" id="CLU_180796_4_1_6"/>
<dbReference type="AlphaFoldDB" id="I1YHR2"/>
<evidence type="ECO:0000313" key="4">
    <source>
        <dbReference type="Proteomes" id="UP000009145"/>
    </source>
</evidence>
<dbReference type="Gene3D" id="1.20.5.300">
    <property type="match status" value="1"/>
</dbReference>
<dbReference type="KEGG" id="mec:Q7C_1305"/>
<dbReference type="eggNOG" id="COG2900">
    <property type="taxonomic scope" value="Bacteria"/>
</dbReference>
<reference evidence="3 4" key="1">
    <citation type="journal article" date="2012" name="J. Bacteriol.">
        <title>Complete genome sequences of Methylophaga sp. strain JAM1 and Methylophaga sp. strain JAM7.</title>
        <authorList>
            <person name="Villeneuve C."/>
            <person name="Martineau C."/>
            <person name="Mauffrey F."/>
            <person name="Villemur R."/>
        </authorList>
    </citation>
    <scope>NUCLEOTIDE SEQUENCE [LARGE SCALE GENOMIC DNA]</scope>
    <source>
        <strain evidence="3 4">JAM7</strain>
    </source>
</reference>